<evidence type="ECO:0000313" key="1">
    <source>
        <dbReference type="EMBL" id="MPM57974.1"/>
    </source>
</evidence>
<dbReference type="EMBL" id="VSSQ01016535">
    <property type="protein sequence ID" value="MPM57974.1"/>
    <property type="molecule type" value="Genomic_DNA"/>
</dbReference>
<sequence length="83" mass="9319">MPLPKMRGPAEAIHELHNIDPSSGLTLHALRQLVNTGEVPCIRCGHKILINMDNLYNYLYGDNTKQEEEIGKRNITPIAIKQA</sequence>
<organism evidence="1">
    <name type="scientific">bioreactor metagenome</name>
    <dbReference type="NCBI Taxonomy" id="1076179"/>
    <lineage>
        <taxon>unclassified sequences</taxon>
        <taxon>metagenomes</taxon>
        <taxon>ecological metagenomes</taxon>
    </lineage>
</organism>
<protein>
    <recommendedName>
        <fullName evidence="2">DNA-binding protein</fullName>
    </recommendedName>
</protein>
<comment type="caution">
    <text evidence="1">The sequence shown here is derived from an EMBL/GenBank/DDBJ whole genome shotgun (WGS) entry which is preliminary data.</text>
</comment>
<proteinExistence type="predicted"/>
<gene>
    <name evidence="1" type="ORF">SDC9_104803</name>
</gene>
<reference evidence="1" key="1">
    <citation type="submission" date="2019-08" db="EMBL/GenBank/DDBJ databases">
        <authorList>
            <person name="Kucharzyk K."/>
            <person name="Murdoch R.W."/>
            <person name="Higgins S."/>
            <person name="Loffler F."/>
        </authorList>
    </citation>
    <scope>NUCLEOTIDE SEQUENCE</scope>
</reference>
<accession>A0A645B8F2</accession>
<evidence type="ECO:0008006" key="2">
    <source>
        <dbReference type="Google" id="ProtNLM"/>
    </source>
</evidence>
<dbReference type="AlphaFoldDB" id="A0A645B8F2"/>
<name>A0A645B8F2_9ZZZZ</name>